<feature type="binding site" description="covalent" evidence="6">
    <location>
        <position position="69"/>
    </location>
    <ligand>
        <name>heme c</name>
        <dbReference type="ChEBI" id="CHEBI:61717"/>
    </ligand>
</feature>
<evidence type="ECO:0000256" key="4">
    <source>
        <dbReference type="ARBA" id="ARBA00022982"/>
    </source>
</evidence>
<keyword evidence="9" id="KW-0732">Signal</keyword>
<dbReference type="InterPro" id="IPR012218">
    <property type="entry name" value="Cyt_c_BACSU-c550-type"/>
</dbReference>
<feature type="signal peptide" evidence="9">
    <location>
        <begin position="1"/>
        <end position="18"/>
    </location>
</feature>
<keyword evidence="12" id="KW-1185">Reference proteome</keyword>
<feature type="binding site" description="axial binding residue" evidence="7">
    <location>
        <position position="70"/>
    </location>
    <ligand>
        <name>heme c</name>
        <dbReference type="ChEBI" id="CHEBI:61717"/>
    </ligand>
    <ligandPart>
        <name>Fe</name>
        <dbReference type="ChEBI" id="CHEBI:18248"/>
    </ligandPart>
</feature>
<comment type="PTM">
    <text evidence="6">Binds 1 heme c group covalently per subunit.</text>
</comment>
<feature type="region of interest" description="Disordered" evidence="8">
    <location>
        <begin position="17"/>
        <end position="52"/>
    </location>
</feature>
<comment type="caution">
    <text evidence="11">The sequence shown here is derived from an EMBL/GenBank/DDBJ whole genome shotgun (WGS) entry which is preliminary data.</text>
</comment>
<dbReference type="PANTHER" id="PTHR37823:SF4">
    <property type="entry name" value="MENAQUINOL-CYTOCHROME C REDUCTASE CYTOCHROME B_C SUBUNIT"/>
    <property type="match status" value="1"/>
</dbReference>
<keyword evidence="4" id="KW-0249">Electron transport</keyword>
<keyword evidence="2 6" id="KW-0349">Heme</keyword>
<evidence type="ECO:0000256" key="2">
    <source>
        <dbReference type="ARBA" id="ARBA00022617"/>
    </source>
</evidence>
<evidence type="ECO:0000313" key="11">
    <source>
        <dbReference type="EMBL" id="KYG33763.1"/>
    </source>
</evidence>
<dbReference type="Gene3D" id="1.10.760.10">
    <property type="entry name" value="Cytochrome c-like domain"/>
    <property type="match status" value="1"/>
</dbReference>
<sequence>MKKYLLALGLLVSLTACGGGDSGPGEDPVDEAPVDETPAEEENDAGEEASGTVDVTAAEASYEQSCIGCHGGDLAGGAGPALTNNGLSSDEIYTIIKEGKGGMPAFPNIPDDEAENLALWISEQ</sequence>
<dbReference type="PROSITE" id="PS51007">
    <property type="entry name" value="CYTC"/>
    <property type="match status" value="1"/>
</dbReference>
<evidence type="ECO:0000313" key="12">
    <source>
        <dbReference type="Proteomes" id="UP000075806"/>
    </source>
</evidence>
<keyword evidence="5 7" id="KW-0408">Iron</keyword>
<feature type="chain" id="PRO_5039092113" evidence="9">
    <location>
        <begin position="19"/>
        <end position="124"/>
    </location>
</feature>
<proteinExistence type="predicted"/>
<dbReference type="GO" id="GO:0020037">
    <property type="term" value="F:heme binding"/>
    <property type="evidence" value="ECO:0007669"/>
    <property type="project" value="InterPro"/>
</dbReference>
<organism evidence="11 12">
    <name type="scientific">Alkalihalobacillus trypoxylicola</name>
    <dbReference type="NCBI Taxonomy" id="519424"/>
    <lineage>
        <taxon>Bacteria</taxon>
        <taxon>Bacillati</taxon>
        <taxon>Bacillota</taxon>
        <taxon>Bacilli</taxon>
        <taxon>Bacillales</taxon>
        <taxon>Bacillaceae</taxon>
        <taxon>Alkalihalobacillus</taxon>
    </lineage>
</organism>
<evidence type="ECO:0000259" key="10">
    <source>
        <dbReference type="PROSITE" id="PS51007"/>
    </source>
</evidence>
<dbReference type="Pfam" id="PF13442">
    <property type="entry name" value="Cytochrome_CBB3"/>
    <property type="match status" value="1"/>
</dbReference>
<dbReference type="PIRSF" id="PIRSF000025">
    <property type="entry name" value="Cytc_Bsub_c550"/>
    <property type="match status" value="1"/>
</dbReference>
<accession>A0A162EUM0</accession>
<dbReference type="SUPFAM" id="SSF46626">
    <property type="entry name" value="Cytochrome c"/>
    <property type="match status" value="1"/>
</dbReference>
<evidence type="ECO:0000256" key="1">
    <source>
        <dbReference type="ARBA" id="ARBA00022448"/>
    </source>
</evidence>
<dbReference type="AlphaFoldDB" id="A0A162EUM0"/>
<dbReference type="RefSeq" id="WP_045485255.1">
    <property type="nucleotide sequence ID" value="NZ_LTAO01000005.1"/>
</dbReference>
<dbReference type="OrthoDB" id="7933886at2"/>
<protein>
    <submittedName>
        <fullName evidence="11">Cytochrome C551</fullName>
    </submittedName>
</protein>
<evidence type="ECO:0000256" key="6">
    <source>
        <dbReference type="PIRSR" id="PIRSR000025-1"/>
    </source>
</evidence>
<feature type="binding site" description="axial binding residue" evidence="7">
    <location>
        <position position="103"/>
    </location>
    <ligand>
        <name>heme c</name>
        <dbReference type="ChEBI" id="CHEBI:61717"/>
    </ligand>
    <ligandPart>
        <name>Fe</name>
        <dbReference type="ChEBI" id="CHEBI:18248"/>
    </ligandPart>
</feature>
<dbReference type="InterPro" id="IPR036909">
    <property type="entry name" value="Cyt_c-like_dom_sf"/>
</dbReference>
<dbReference type="Proteomes" id="UP000075806">
    <property type="component" value="Unassembled WGS sequence"/>
</dbReference>
<evidence type="ECO:0000256" key="3">
    <source>
        <dbReference type="ARBA" id="ARBA00022723"/>
    </source>
</evidence>
<evidence type="ECO:0000256" key="5">
    <source>
        <dbReference type="ARBA" id="ARBA00023004"/>
    </source>
</evidence>
<feature type="compositionally biased region" description="Acidic residues" evidence="8">
    <location>
        <begin position="27"/>
        <end position="47"/>
    </location>
</feature>
<dbReference type="InterPro" id="IPR009056">
    <property type="entry name" value="Cyt_c-like_dom"/>
</dbReference>
<evidence type="ECO:0000256" key="8">
    <source>
        <dbReference type="SAM" id="MobiDB-lite"/>
    </source>
</evidence>
<evidence type="ECO:0000256" key="9">
    <source>
        <dbReference type="SAM" id="SignalP"/>
    </source>
</evidence>
<name>A0A162EUM0_9BACI</name>
<dbReference type="GO" id="GO:0016020">
    <property type="term" value="C:membrane"/>
    <property type="evidence" value="ECO:0007669"/>
    <property type="project" value="InterPro"/>
</dbReference>
<gene>
    <name evidence="11" type="ORF">AZF04_16020</name>
</gene>
<dbReference type="STRING" id="519424.AZF04_16020"/>
<dbReference type="GO" id="GO:0005506">
    <property type="term" value="F:iron ion binding"/>
    <property type="evidence" value="ECO:0007669"/>
    <property type="project" value="InterPro"/>
</dbReference>
<dbReference type="GO" id="GO:0009055">
    <property type="term" value="F:electron transfer activity"/>
    <property type="evidence" value="ECO:0007669"/>
    <property type="project" value="InterPro"/>
</dbReference>
<dbReference type="InterPro" id="IPR051811">
    <property type="entry name" value="Cytochrome_c550/c551-like"/>
</dbReference>
<evidence type="ECO:0000256" key="7">
    <source>
        <dbReference type="PIRSR" id="PIRSR000025-2"/>
    </source>
</evidence>
<feature type="domain" description="Cytochrome c" evidence="10">
    <location>
        <begin position="53"/>
        <end position="124"/>
    </location>
</feature>
<keyword evidence="3 7" id="KW-0479">Metal-binding</keyword>
<reference evidence="11" key="1">
    <citation type="submission" date="2016-02" db="EMBL/GenBank/DDBJ databases">
        <title>Genome sequence of Bacillus trypoxylicola KCTC 13244(T).</title>
        <authorList>
            <person name="Jeong H."/>
            <person name="Park S.-H."/>
            <person name="Choi S.-K."/>
        </authorList>
    </citation>
    <scope>NUCLEOTIDE SEQUENCE [LARGE SCALE GENOMIC DNA]</scope>
    <source>
        <strain evidence="11">KCTC 13244</strain>
    </source>
</reference>
<dbReference type="PROSITE" id="PS51257">
    <property type="entry name" value="PROKAR_LIPOPROTEIN"/>
    <property type="match status" value="1"/>
</dbReference>
<feature type="binding site" description="covalent" evidence="6">
    <location>
        <position position="66"/>
    </location>
    <ligand>
        <name>heme c</name>
        <dbReference type="ChEBI" id="CHEBI:61717"/>
    </ligand>
</feature>
<dbReference type="PANTHER" id="PTHR37823">
    <property type="entry name" value="CYTOCHROME C-553-LIKE"/>
    <property type="match status" value="1"/>
</dbReference>
<dbReference type="EMBL" id="LTAO01000005">
    <property type="protein sequence ID" value="KYG33763.1"/>
    <property type="molecule type" value="Genomic_DNA"/>
</dbReference>
<keyword evidence="1" id="KW-0813">Transport</keyword>